<feature type="compositionally biased region" description="Acidic residues" evidence="5">
    <location>
        <begin position="398"/>
        <end position="411"/>
    </location>
</feature>
<dbReference type="AlphaFoldDB" id="A0A2Z6MCV4"/>
<dbReference type="InterPro" id="IPR057712">
    <property type="entry name" value="DUF7952"/>
</dbReference>
<sequence length="788" mass="87424">MWVSLASSSSASASVSMEVNVPQVNNDLVNGIDDRGDEQPEWCIAYDVFGDSEISPREGEEYQVELPPLISKSEYCLFQRNTDEEESTLHNFQVGLPIPIIWVKDGAEKNNDDPLKDEPKSIGVINKIESPKVECITEAQKCLDHEKLNPKLEAMDSTLFNRKNSDMMQEEHRHKGQILVPGSPSDTWTEVDENGFVLGLYIFGKNLVQVKRFIGNKKMEDILSFYYGKFYKSDKYLRWAGCRKMKSRKCIFGQRIFTGPRQHELLSRLLLNVSVECKNKILEVSKTFSDGKMLLEDYVLTLKASVGIEALVEGVGVGKGKKDLTGNGWTKDTKLDRENSPADEPRHCYLKMKTPNRSTDVIKFTVVDTSLASETTKNVTELRSLPFGVLTASTLDIDSDDESTSEEEITNESESANGTCFDSGKDHISKAGKHNIVKGESSDLNGFEIKPSKEELPISSMVSTSLSAALTDQKTYVLENKRRRDGVKCQSLQKIVSENIIGHLPITKKRRRLSACNRAKKNGNITSFFVVPPRVKQEEVSFCLDEANSNYSENVIADSVAPSVKQEKADYCAYNASGDSVHSSEEKVTPPQENNSLVGFPTQEIKKSAEPLSNPGSFICRGVSDASSSGTKEHHQEPRPRTMIDLNLPGSPEVDVDEPFVNEMTEIQKTETGKESGEVSVGTNSEPADHSDQQPDVQARRTSTRNRPPTAKVLEAFAFGFLDKKEKRSRSRDSSVSKPSRRVHRKVEGSSSAVADSEKEERADVFCNGNGNGSASSNGDVLYTGFKQ</sequence>
<comment type="subcellular location">
    <subcellularLocation>
        <location evidence="1">Nucleus</location>
    </subcellularLocation>
</comment>
<reference evidence="8" key="1">
    <citation type="journal article" date="2017" name="Front. Plant Sci.">
        <title>Climate Clever Clovers: New Paradigm to Reduce the Environmental Footprint of Ruminants by Breeding Low Methanogenic Forages Utilizing Haplotype Variation.</title>
        <authorList>
            <person name="Kaur P."/>
            <person name="Appels R."/>
            <person name="Bayer P.E."/>
            <person name="Keeble-Gagnere G."/>
            <person name="Wang J."/>
            <person name="Hirakawa H."/>
            <person name="Shirasawa K."/>
            <person name="Vercoe P."/>
            <person name="Stefanova K."/>
            <person name="Durmic Z."/>
            <person name="Nichols P."/>
            <person name="Revell C."/>
            <person name="Isobe S.N."/>
            <person name="Edwards D."/>
            <person name="Erskine W."/>
        </authorList>
    </citation>
    <scope>NUCLEOTIDE SEQUENCE [LARGE SCALE GENOMIC DNA]</scope>
    <source>
        <strain evidence="8">cv. Daliak</strain>
    </source>
</reference>
<dbReference type="EMBL" id="DF973113">
    <property type="protein sequence ID" value="GAU11148.1"/>
    <property type="molecule type" value="Genomic_DNA"/>
</dbReference>
<evidence type="ECO:0000259" key="6">
    <source>
        <dbReference type="PROSITE" id="PS51293"/>
    </source>
</evidence>
<name>A0A2Z6MCV4_TRISU</name>
<evidence type="ECO:0000313" key="7">
    <source>
        <dbReference type="EMBL" id="GAU11148.1"/>
    </source>
</evidence>
<keyword evidence="8" id="KW-1185">Reference proteome</keyword>
<feature type="region of interest" description="Disordered" evidence="5">
    <location>
        <begin position="724"/>
        <end position="788"/>
    </location>
</feature>
<keyword evidence="3" id="KW-0804">Transcription</keyword>
<dbReference type="GO" id="GO:0005634">
    <property type="term" value="C:nucleus"/>
    <property type="evidence" value="ECO:0007669"/>
    <property type="project" value="UniProtKB-SubCell"/>
</dbReference>
<feature type="region of interest" description="Disordered" evidence="5">
    <location>
        <begin position="608"/>
        <end position="712"/>
    </location>
</feature>
<feature type="compositionally biased region" description="Basic and acidic residues" evidence="5">
    <location>
        <begin position="666"/>
        <end position="677"/>
    </location>
</feature>
<dbReference type="PANTHER" id="PTHR13859">
    <property type="entry name" value="ATROPHIN-RELATED"/>
    <property type="match status" value="1"/>
</dbReference>
<protein>
    <recommendedName>
        <fullName evidence="6">SANT domain-containing protein</fullName>
    </recommendedName>
</protein>
<dbReference type="Pfam" id="PF25826">
    <property type="entry name" value="DUF7952"/>
    <property type="match status" value="1"/>
</dbReference>
<dbReference type="InterPro" id="IPR017884">
    <property type="entry name" value="SANT_dom"/>
</dbReference>
<feature type="compositionally biased region" description="Basic and acidic residues" evidence="5">
    <location>
        <begin position="724"/>
        <end position="735"/>
    </location>
</feature>
<evidence type="ECO:0000256" key="5">
    <source>
        <dbReference type="SAM" id="MobiDB-lite"/>
    </source>
</evidence>
<dbReference type="PANTHER" id="PTHR13859:SF34">
    <property type="entry name" value="SANT DOMAIN-CONTAINING PROTEIN"/>
    <property type="match status" value="1"/>
</dbReference>
<dbReference type="Gene3D" id="1.10.10.60">
    <property type="entry name" value="Homeodomain-like"/>
    <property type="match status" value="1"/>
</dbReference>
<feature type="domain" description="SANT" evidence="6">
    <location>
        <begin position="183"/>
        <end position="235"/>
    </location>
</feature>
<organism evidence="7 8">
    <name type="scientific">Trifolium subterraneum</name>
    <name type="common">Subterranean clover</name>
    <dbReference type="NCBI Taxonomy" id="3900"/>
    <lineage>
        <taxon>Eukaryota</taxon>
        <taxon>Viridiplantae</taxon>
        <taxon>Streptophyta</taxon>
        <taxon>Embryophyta</taxon>
        <taxon>Tracheophyta</taxon>
        <taxon>Spermatophyta</taxon>
        <taxon>Magnoliopsida</taxon>
        <taxon>eudicotyledons</taxon>
        <taxon>Gunneridae</taxon>
        <taxon>Pentapetalae</taxon>
        <taxon>rosids</taxon>
        <taxon>fabids</taxon>
        <taxon>Fabales</taxon>
        <taxon>Fabaceae</taxon>
        <taxon>Papilionoideae</taxon>
        <taxon>50 kb inversion clade</taxon>
        <taxon>NPAAA clade</taxon>
        <taxon>Hologalegina</taxon>
        <taxon>IRL clade</taxon>
        <taxon>Trifolieae</taxon>
        <taxon>Trifolium</taxon>
    </lineage>
</organism>
<gene>
    <name evidence="7" type="ORF">TSUD_197720</name>
</gene>
<dbReference type="Proteomes" id="UP000242715">
    <property type="component" value="Unassembled WGS sequence"/>
</dbReference>
<dbReference type="InterPro" id="IPR009057">
    <property type="entry name" value="Homeodomain-like_sf"/>
</dbReference>
<dbReference type="SUPFAM" id="SSF46689">
    <property type="entry name" value="Homeodomain-like"/>
    <property type="match status" value="1"/>
</dbReference>
<evidence type="ECO:0000256" key="1">
    <source>
        <dbReference type="ARBA" id="ARBA00004123"/>
    </source>
</evidence>
<feature type="region of interest" description="Disordered" evidence="5">
    <location>
        <begin position="398"/>
        <end position="421"/>
    </location>
</feature>
<evidence type="ECO:0000313" key="8">
    <source>
        <dbReference type="Proteomes" id="UP000242715"/>
    </source>
</evidence>
<accession>A0A2Z6MCV4</accession>
<evidence type="ECO:0000256" key="3">
    <source>
        <dbReference type="ARBA" id="ARBA00023163"/>
    </source>
</evidence>
<keyword evidence="2" id="KW-0805">Transcription regulation</keyword>
<dbReference type="OrthoDB" id="1634742at2759"/>
<feature type="compositionally biased region" description="Basic and acidic residues" evidence="5">
    <location>
        <begin position="631"/>
        <end position="642"/>
    </location>
</feature>
<dbReference type="GO" id="GO:0003714">
    <property type="term" value="F:transcription corepressor activity"/>
    <property type="evidence" value="ECO:0007669"/>
    <property type="project" value="TreeGrafter"/>
</dbReference>
<keyword evidence="4" id="KW-0539">Nucleus</keyword>
<evidence type="ECO:0000256" key="2">
    <source>
        <dbReference type="ARBA" id="ARBA00023015"/>
    </source>
</evidence>
<evidence type="ECO:0000256" key="4">
    <source>
        <dbReference type="ARBA" id="ARBA00023242"/>
    </source>
</evidence>
<proteinExistence type="predicted"/>
<dbReference type="PROSITE" id="PS51293">
    <property type="entry name" value="SANT"/>
    <property type="match status" value="1"/>
</dbReference>